<organism evidence="1">
    <name type="scientific">bioreactor metagenome</name>
    <dbReference type="NCBI Taxonomy" id="1076179"/>
    <lineage>
        <taxon>unclassified sequences</taxon>
        <taxon>metagenomes</taxon>
        <taxon>ecological metagenomes</taxon>
    </lineage>
</organism>
<evidence type="ECO:0000313" key="1">
    <source>
        <dbReference type="EMBL" id="MPN15179.1"/>
    </source>
</evidence>
<protein>
    <submittedName>
        <fullName evidence="1">Uncharacterized protein</fullName>
    </submittedName>
</protein>
<name>A0A645FP99_9ZZZZ</name>
<comment type="caution">
    <text evidence="1">The sequence shown here is derived from an EMBL/GenBank/DDBJ whole genome shotgun (WGS) entry which is preliminary data.</text>
</comment>
<proteinExistence type="predicted"/>
<gene>
    <name evidence="1" type="ORF">SDC9_162508</name>
</gene>
<dbReference type="AlphaFoldDB" id="A0A645FP99"/>
<sequence>MLININPCEVEFQDLVVSIALSGHGVGAPLAHAHVVAPAGAADGKGVARRGEGLGSDGGDDIGAGAAVHLGDLTAAADGVGPDDGGDAAAAAVHIVFSAAGDLVADGA</sequence>
<accession>A0A645FP99</accession>
<dbReference type="EMBL" id="VSSQ01061888">
    <property type="protein sequence ID" value="MPN15179.1"/>
    <property type="molecule type" value="Genomic_DNA"/>
</dbReference>
<reference evidence="1" key="1">
    <citation type="submission" date="2019-08" db="EMBL/GenBank/DDBJ databases">
        <authorList>
            <person name="Kucharzyk K."/>
            <person name="Murdoch R.W."/>
            <person name="Higgins S."/>
            <person name="Loffler F."/>
        </authorList>
    </citation>
    <scope>NUCLEOTIDE SEQUENCE</scope>
</reference>